<dbReference type="InterPro" id="IPR006691">
    <property type="entry name" value="GyrA/parC_rep"/>
</dbReference>
<keyword evidence="6 8" id="KW-0238">DNA-binding</keyword>
<dbReference type="SUPFAM" id="SSF101904">
    <property type="entry name" value="GyrA/ParC C-terminal domain-like"/>
    <property type="match status" value="1"/>
</dbReference>
<evidence type="ECO:0000313" key="13">
    <source>
        <dbReference type="Proteomes" id="UP000321248"/>
    </source>
</evidence>
<sequence>MAELAKEVIPVNLEDEMRRSYLDYAMSVIVGRALPDVRDGLKPVHRRVLFAMSELGAHSNKPYYKSARIVGDVIGKYHPHGDSAVYDTLVRMAQPFSLRYMLVDGQGNFGSIDGDSAAAMRYTEARMSQLSHELMADIDKETVDFQPNYDEKEQEPSVLPTRVPNLLVNGSTGIAVGMATNIPPHNLTEVIAAVTALIDNPEATIEELMEHLPGPDFPTAGIINGAAGIHLAYQTGRGRVRMRARAGIEVDEKDGRESIIVTELPYQVNKARLIEKIAELVKEKRIEGISELRDESDKDGMRIFIQVKRGESADVLLNNLYSQTQMESVFGINMVALVDGRPQLLNLKQILEAFVRHRREVVTRRTIFELRKARARAHILEGLTVALANIDEMIELIKSSPSPAEAKERMLARTWDAGMVGALLAAAGSAASRPEELADGIGLTEKGYQLSEVQAKEILEMRLNRLTGLEQEKLTDEYKQLLEVIRDLIEILEVPDRLLQVIRDELLALKEGFGDARRTEIRPSEEDLDILDLITPEDMVVTLSHTGYAKRQPVSSYRAQRRGGRGRSATAVKDEDFVSKLWIANTHDTLLTFTSKGRVFWLGVHQLPEAGPNARGRPIINWLQLEADEQVQAVLPVREYAEDKFVFFATRNGTVKKTPLTEYAYRLQRGKIAINLDEGDELVDVQMTDGGHEVMLFASNGKVVRFHEEAVRQMGRTATGVRGMRLAPGEFVRSLIVVDGEGDVLTACENGFGKRTPVSEYPTKGRGIQGVIAIQTSGRNGPLVGAIQLTEEHEILLISNRGTMVRTRASEVSQVGRNTQGVTLMRVGDGERLIAVERVDALEADEVLEDEDGEGGSVVPQAAGADAQDAGAEPTE</sequence>
<keyword evidence="5 8" id="KW-0799">Topoisomerase</keyword>
<dbReference type="PROSITE" id="PS52040">
    <property type="entry name" value="TOPO_IIA"/>
    <property type="match status" value="1"/>
</dbReference>
<evidence type="ECO:0000256" key="8">
    <source>
        <dbReference type="HAMAP-Rule" id="MF_01897"/>
    </source>
</evidence>
<reference evidence="12 13" key="1">
    <citation type="submission" date="2019-08" db="EMBL/GenBank/DDBJ databases">
        <authorList>
            <person name="Karlyshev A.V."/>
        </authorList>
    </citation>
    <scope>NUCLEOTIDE SEQUENCE [LARGE SCALE GENOMIC DNA]</scope>
    <source>
        <strain evidence="12 13">Alg18-2.2</strain>
    </source>
</reference>
<dbReference type="Pfam" id="PF00521">
    <property type="entry name" value="DNA_topoisoIV"/>
    <property type="match status" value="1"/>
</dbReference>
<evidence type="ECO:0000256" key="10">
    <source>
        <dbReference type="SAM" id="MobiDB-lite"/>
    </source>
</evidence>
<dbReference type="InterPro" id="IPR002205">
    <property type="entry name" value="Topo_IIA_dom_A"/>
</dbReference>
<feature type="compositionally biased region" description="Acidic residues" evidence="10">
    <location>
        <begin position="845"/>
        <end position="854"/>
    </location>
</feature>
<dbReference type="FunFam" id="3.30.1360.40:FF:000002">
    <property type="entry name" value="DNA gyrase subunit A"/>
    <property type="match status" value="1"/>
</dbReference>
<dbReference type="OrthoDB" id="9806486at2"/>
<dbReference type="EC" id="5.6.2.2" evidence="8"/>
<keyword evidence="13" id="KW-1185">Reference proteome</keyword>
<dbReference type="InterPro" id="IPR050220">
    <property type="entry name" value="Type_II_DNA_Topoisomerases"/>
</dbReference>
<dbReference type="HAMAP" id="MF_01897">
    <property type="entry name" value="GyrA"/>
    <property type="match status" value="1"/>
</dbReference>
<dbReference type="FunFam" id="3.90.199.10:FF:000001">
    <property type="entry name" value="DNA gyrase subunit A"/>
    <property type="match status" value="1"/>
</dbReference>
<dbReference type="Gene3D" id="3.90.199.10">
    <property type="entry name" value="Topoisomerase II, domain 5"/>
    <property type="match status" value="1"/>
</dbReference>
<evidence type="ECO:0000256" key="7">
    <source>
        <dbReference type="ARBA" id="ARBA00023235"/>
    </source>
</evidence>
<comment type="catalytic activity">
    <reaction evidence="1 8 9">
        <text>ATP-dependent breakage, passage and rejoining of double-stranded DNA.</text>
        <dbReference type="EC" id="5.6.2.2"/>
    </reaction>
</comment>
<dbReference type="GO" id="GO:0034335">
    <property type="term" value="F:DNA negative supercoiling activity"/>
    <property type="evidence" value="ECO:0007669"/>
    <property type="project" value="UniProtKB-ARBA"/>
</dbReference>
<dbReference type="RefSeq" id="WP_147892562.1">
    <property type="nucleotide sequence ID" value="NZ_VRTS01000012.1"/>
</dbReference>
<protein>
    <recommendedName>
        <fullName evidence="8">DNA gyrase subunit A</fullName>
        <ecNumber evidence="8">5.6.2.2</ecNumber>
    </recommendedName>
</protein>
<dbReference type="Gene3D" id="3.30.1360.40">
    <property type="match status" value="1"/>
</dbReference>
<feature type="domain" description="Topo IIA-type catalytic" evidence="11">
    <location>
        <begin position="34"/>
        <end position="533"/>
    </location>
</feature>
<dbReference type="CDD" id="cd00187">
    <property type="entry name" value="TOP4c"/>
    <property type="match status" value="1"/>
</dbReference>
<evidence type="ECO:0000256" key="9">
    <source>
        <dbReference type="PROSITE-ProRule" id="PRU01384"/>
    </source>
</evidence>
<keyword evidence="8" id="KW-0963">Cytoplasm</keyword>
<dbReference type="PANTHER" id="PTHR43493:SF5">
    <property type="entry name" value="DNA GYRASE SUBUNIT A, CHLOROPLASTIC_MITOCHONDRIAL"/>
    <property type="match status" value="1"/>
</dbReference>
<dbReference type="NCBIfam" id="NF004043">
    <property type="entry name" value="PRK05560.1"/>
    <property type="match status" value="1"/>
</dbReference>
<evidence type="ECO:0000256" key="4">
    <source>
        <dbReference type="ARBA" id="ARBA00022840"/>
    </source>
</evidence>
<organism evidence="12 13">
    <name type="scientific">Alkalisalibacterium limincola</name>
    <dbReference type="NCBI Taxonomy" id="2699169"/>
    <lineage>
        <taxon>Bacteria</taxon>
        <taxon>Pseudomonadati</taxon>
        <taxon>Pseudomonadota</taxon>
        <taxon>Gammaproteobacteria</taxon>
        <taxon>Lysobacterales</taxon>
        <taxon>Lysobacteraceae</taxon>
        <taxon>Alkalisalibacterium</taxon>
    </lineage>
</organism>
<evidence type="ECO:0000256" key="5">
    <source>
        <dbReference type="ARBA" id="ARBA00023029"/>
    </source>
</evidence>
<comment type="miscellaneous">
    <text evidence="8">Few gyrases are as efficient as E.coli at forming negative supercoils. Not all organisms have 2 type II topoisomerases; in organisms with a single type II topoisomerase this enzyme also has to decatenate newly replicated chromosomes.</text>
</comment>
<comment type="similarity">
    <text evidence="2 8">Belongs to the type II topoisomerase GyrA/ParC subunit family.</text>
</comment>
<gene>
    <name evidence="8 12" type="primary">gyrA</name>
    <name evidence="12" type="ORF">FU658_13525</name>
</gene>
<comment type="subcellular location">
    <subcellularLocation>
        <location evidence="8">Cytoplasm</location>
    </subcellularLocation>
</comment>
<dbReference type="FunFam" id="2.120.10.90:FF:000004">
    <property type="entry name" value="DNA gyrase subunit A"/>
    <property type="match status" value="1"/>
</dbReference>
<dbReference type="EMBL" id="VRTS01000012">
    <property type="protein sequence ID" value="TXK59657.1"/>
    <property type="molecule type" value="Genomic_DNA"/>
</dbReference>
<dbReference type="Gene3D" id="2.120.10.90">
    <property type="entry name" value="DNA gyrase/topoisomerase IV, subunit A, C-terminal"/>
    <property type="match status" value="1"/>
</dbReference>
<accession>A0A5C8KKF6</accession>
<dbReference type="NCBIfam" id="NF004044">
    <property type="entry name" value="PRK05561.1"/>
    <property type="match status" value="1"/>
</dbReference>
<dbReference type="InterPro" id="IPR013758">
    <property type="entry name" value="Topo_IIA_A/C_ab"/>
</dbReference>
<evidence type="ECO:0000256" key="2">
    <source>
        <dbReference type="ARBA" id="ARBA00008263"/>
    </source>
</evidence>
<dbReference type="SUPFAM" id="SSF56719">
    <property type="entry name" value="Type II DNA topoisomerase"/>
    <property type="match status" value="1"/>
</dbReference>
<keyword evidence="4 8" id="KW-0067">ATP-binding</keyword>
<keyword evidence="7 8" id="KW-0413">Isomerase</keyword>
<comment type="caution">
    <text evidence="12">The sequence shown here is derived from an EMBL/GenBank/DDBJ whole genome shotgun (WGS) entry which is preliminary data.</text>
</comment>
<dbReference type="GO" id="GO:0005737">
    <property type="term" value="C:cytoplasm"/>
    <property type="evidence" value="ECO:0007669"/>
    <property type="project" value="UniProtKB-SubCell"/>
</dbReference>
<evidence type="ECO:0000259" key="11">
    <source>
        <dbReference type="PROSITE" id="PS52040"/>
    </source>
</evidence>
<dbReference type="InterPro" id="IPR013757">
    <property type="entry name" value="Topo_IIA_A_a_sf"/>
</dbReference>
<evidence type="ECO:0000256" key="1">
    <source>
        <dbReference type="ARBA" id="ARBA00000185"/>
    </source>
</evidence>
<dbReference type="SMART" id="SM00434">
    <property type="entry name" value="TOP4c"/>
    <property type="match status" value="1"/>
</dbReference>
<proteinExistence type="inferred from homology"/>
<dbReference type="InterPro" id="IPR005743">
    <property type="entry name" value="GyrA"/>
</dbReference>
<dbReference type="AlphaFoldDB" id="A0A5C8KKF6"/>
<name>A0A5C8KKF6_9GAMM</name>
<dbReference type="InterPro" id="IPR035516">
    <property type="entry name" value="Gyrase/topoIV_suA_C"/>
</dbReference>
<dbReference type="GO" id="GO:0006261">
    <property type="term" value="P:DNA-templated DNA replication"/>
    <property type="evidence" value="ECO:0007669"/>
    <property type="project" value="UniProtKB-UniRule"/>
</dbReference>
<dbReference type="Gene3D" id="1.10.268.10">
    <property type="entry name" value="Topoisomerase, domain 3"/>
    <property type="match status" value="1"/>
</dbReference>
<dbReference type="Pfam" id="PF03989">
    <property type="entry name" value="DNA_gyraseA_C"/>
    <property type="match status" value="6"/>
</dbReference>
<dbReference type="NCBIfam" id="TIGR01063">
    <property type="entry name" value="gyrA"/>
    <property type="match status" value="1"/>
</dbReference>
<feature type="region of interest" description="Disordered" evidence="10">
    <location>
        <begin position="845"/>
        <end position="876"/>
    </location>
</feature>
<keyword evidence="3 8" id="KW-0547">Nucleotide-binding</keyword>
<comment type="subunit">
    <text evidence="8">Heterotetramer, composed of two GyrA and two GyrB chains. In the heterotetramer, GyrA contains the active site tyrosine that forms a transient covalent intermediate with DNA, while GyrB binds cofactors and catalyzes ATP hydrolysis.</text>
</comment>
<dbReference type="GO" id="GO:0009330">
    <property type="term" value="C:DNA topoisomerase type II (double strand cut, ATP-hydrolyzing) complex"/>
    <property type="evidence" value="ECO:0007669"/>
    <property type="project" value="TreeGrafter"/>
</dbReference>
<evidence type="ECO:0000256" key="3">
    <source>
        <dbReference type="ARBA" id="ARBA00022741"/>
    </source>
</evidence>
<dbReference type="Proteomes" id="UP000321248">
    <property type="component" value="Unassembled WGS sequence"/>
</dbReference>
<feature type="compositionally biased region" description="Low complexity" evidence="10">
    <location>
        <begin position="861"/>
        <end position="876"/>
    </location>
</feature>
<evidence type="ECO:0000313" key="12">
    <source>
        <dbReference type="EMBL" id="TXK59657.1"/>
    </source>
</evidence>
<feature type="active site" description="O-(5'-phospho-DNA)-tyrosine intermediate" evidence="8 9">
    <location>
        <position position="122"/>
    </location>
</feature>
<feature type="short sequence motif" description="GyrA-box" evidence="8">
    <location>
        <begin position="560"/>
        <end position="566"/>
    </location>
</feature>
<comment type="function">
    <text evidence="8">A type II topoisomerase that negatively supercoils closed circular double-stranded (ds) DNA in an ATP-dependent manner to modulate DNA topology and maintain chromosomes in an underwound state. Negative supercoiling favors strand separation, and DNA replication, transcription, recombination and repair, all of which involve strand separation. Also able to catalyze the interconversion of other topological isomers of dsDNA rings, including catenanes and knotted rings. Type II topoisomerases break and join 2 DNA strands simultaneously in an ATP-dependent manner.</text>
</comment>
<dbReference type="GO" id="GO:0005694">
    <property type="term" value="C:chromosome"/>
    <property type="evidence" value="ECO:0007669"/>
    <property type="project" value="InterPro"/>
</dbReference>
<evidence type="ECO:0000256" key="6">
    <source>
        <dbReference type="ARBA" id="ARBA00023125"/>
    </source>
</evidence>
<dbReference type="InterPro" id="IPR013760">
    <property type="entry name" value="Topo_IIA-like_dom_sf"/>
</dbReference>
<dbReference type="GO" id="GO:0003677">
    <property type="term" value="F:DNA binding"/>
    <property type="evidence" value="ECO:0007669"/>
    <property type="project" value="UniProtKB-UniRule"/>
</dbReference>
<dbReference type="GO" id="GO:0006265">
    <property type="term" value="P:DNA topological change"/>
    <property type="evidence" value="ECO:0007669"/>
    <property type="project" value="UniProtKB-UniRule"/>
</dbReference>
<dbReference type="GO" id="GO:0005524">
    <property type="term" value="F:ATP binding"/>
    <property type="evidence" value="ECO:0007669"/>
    <property type="project" value="UniProtKB-UniRule"/>
</dbReference>
<dbReference type="PANTHER" id="PTHR43493">
    <property type="entry name" value="DNA GYRASE/TOPOISOMERASE SUBUNIT A"/>
    <property type="match status" value="1"/>
</dbReference>